<feature type="compositionally biased region" description="Basic and acidic residues" evidence="1">
    <location>
        <begin position="90"/>
        <end position="101"/>
    </location>
</feature>
<evidence type="ECO:0000313" key="3">
    <source>
        <dbReference type="Proteomes" id="UP000182658"/>
    </source>
</evidence>
<feature type="region of interest" description="Disordered" evidence="1">
    <location>
        <begin position="82"/>
        <end position="101"/>
    </location>
</feature>
<dbReference type="InParanoid" id="A0A1J7I4Y0"/>
<gene>
    <name evidence="2" type="ORF">CONLIGDRAFT_223261</name>
</gene>
<dbReference type="OrthoDB" id="5275938at2759"/>
<accession>A0A1J7I4Y0</accession>
<sequence>MWLSTSMQCNSPRVQFAPGATRAGVFQLSSLSRGDITSSSYWVMLIIFFAESLSQARHERIRSLVAPVDKLLHDLQVLEVGGPRPPRCTGSRDDSPVNDEAKTGDAVVLGTLLKALIRSGLYPLPEPSSYTKSVSTLHTQLNLMRSSIQSLRLDMENPEYPWVLKHKGCNPSTRLWKTMDAAFKSPHFIITEKHKSHLKLQAKKSGILARQHATWAQQTEVGPYLPLGLDSGDWIFVLVSSAGGQEVLHCGRGVVNLEGELKTWIGQDPGRHHGFTLR</sequence>
<organism evidence="2 3">
    <name type="scientific">Coniochaeta ligniaria NRRL 30616</name>
    <dbReference type="NCBI Taxonomy" id="1408157"/>
    <lineage>
        <taxon>Eukaryota</taxon>
        <taxon>Fungi</taxon>
        <taxon>Dikarya</taxon>
        <taxon>Ascomycota</taxon>
        <taxon>Pezizomycotina</taxon>
        <taxon>Sordariomycetes</taxon>
        <taxon>Sordariomycetidae</taxon>
        <taxon>Coniochaetales</taxon>
        <taxon>Coniochaetaceae</taxon>
        <taxon>Coniochaeta</taxon>
    </lineage>
</organism>
<proteinExistence type="predicted"/>
<evidence type="ECO:0000313" key="2">
    <source>
        <dbReference type="EMBL" id="OIW22435.1"/>
    </source>
</evidence>
<dbReference type="Proteomes" id="UP000182658">
    <property type="component" value="Unassembled WGS sequence"/>
</dbReference>
<reference evidence="2 3" key="1">
    <citation type="submission" date="2016-10" db="EMBL/GenBank/DDBJ databases">
        <title>Draft genome sequence of Coniochaeta ligniaria NRRL30616, a lignocellulolytic fungus for bioabatement of inhibitors in plant biomass hydrolysates.</title>
        <authorList>
            <consortium name="DOE Joint Genome Institute"/>
            <person name="Jimenez D.J."/>
            <person name="Hector R.E."/>
            <person name="Riley R."/>
            <person name="Sun H."/>
            <person name="Grigoriev I.V."/>
            <person name="Van Elsas J.D."/>
            <person name="Nichols N.N."/>
        </authorList>
    </citation>
    <scope>NUCLEOTIDE SEQUENCE [LARGE SCALE GENOMIC DNA]</scope>
    <source>
        <strain evidence="2 3">NRRL 30616</strain>
    </source>
</reference>
<evidence type="ECO:0000256" key="1">
    <source>
        <dbReference type="SAM" id="MobiDB-lite"/>
    </source>
</evidence>
<protein>
    <submittedName>
        <fullName evidence="2">Uncharacterized protein</fullName>
    </submittedName>
</protein>
<dbReference type="EMBL" id="KV875115">
    <property type="protein sequence ID" value="OIW22435.1"/>
    <property type="molecule type" value="Genomic_DNA"/>
</dbReference>
<keyword evidence="3" id="KW-1185">Reference proteome</keyword>
<dbReference type="AlphaFoldDB" id="A0A1J7I4Y0"/>
<name>A0A1J7I4Y0_9PEZI</name>